<dbReference type="RefSeq" id="WP_240319775.1">
    <property type="nucleotide sequence ID" value="NZ_FNTL01000004.1"/>
</dbReference>
<evidence type="ECO:0000313" key="3">
    <source>
        <dbReference type="Proteomes" id="UP000183407"/>
    </source>
</evidence>
<evidence type="ECO:0000256" key="1">
    <source>
        <dbReference type="SAM" id="MobiDB-lite"/>
    </source>
</evidence>
<reference evidence="3" key="1">
    <citation type="submission" date="2016-10" db="EMBL/GenBank/DDBJ databases">
        <authorList>
            <person name="Varghese N."/>
        </authorList>
    </citation>
    <scope>NUCLEOTIDE SEQUENCE [LARGE SCALE GENOMIC DNA]</scope>
    <source>
        <strain evidence="3">DSM 44719</strain>
    </source>
</reference>
<organism evidence="2 3">
    <name type="scientific">Rhodococcus jostii</name>
    <dbReference type="NCBI Taxonomy" id="132919"/>
    <lineage>
        <taxon>Bacteria</taxon>
        <taxon>Bacillati</taxon>
        <taxon>Actinomycetota</taxon>
        <taxon>Actinomycetes</taxon>
        <taxon>Mycobacteriales</taxon>
        <taxon>Nocardiaceae</taxon>
        <taxon>Rhodococcus</taxon>
    </lineage>
</organism>
<proteinExistence type="predicted"/>
<protein>
    <submittedName>
        <fullName evidence="2">Uncharacterized protein</fullName>
    </submittedName>
</protein>
<feature type="region of interest" description="Disordered" evidence="1">
    <location>
        <begin position="61"/>
        <end position="80"/>
    </location>
</feature>
<sequence>MFDTGVFDRGVRETICCLADAESDVGLVELMTDLHRSESVVAERKLAVIAELFVRRTAEVESDGAWTSTTKWSRPRSVPR</sequence>
<gene>
    <name evidence="2" type="ORF">SAMN04490220_3804</name>
</gene>
<name>A0A1H4YQJ9_RHOJO</name>
<dbReference type="AlphaFoldDB" id="A0A1H4YQJ9"/>
<evidence type="ECO:0000313" key="2">
    <source>
        <dbReference type="EMBL" id="SED20266.1"/>
    </source>
</evidence>
<dbReference type="EMBL" id="FNTL01000004">
    <property type="protein sequence ID" value="SED20266.1"/>
    <property type="molecule type" value="Genomic_DNA"/>
</dbReference>
<accession>A0A1H4YQJ9</accession>
<dbReference type="Proteomes" id="UP000183407">
    <property type="component" value="Unassembled WGS sequence"/>
</dbReference>